<feature type="compositionally biased region" description="Polar residues" evidence="2">
    <location>
        <begin position="173"/>
        <end position="182"/>
    </location>
</feature>
<evidence type="ECO:0000313" key="4">
    <source>
        <dbReference type="Proteomes" id="UP000323000"/>
    </source>
</evidence>
<evidence type="ECO:0000313" key="3">
    <source>
        <dbReference type="EMBL" id="TXG55943.1"/>
    </source>
</evidence>
<dbReference type="GO" id="GO:0006952">
    <property type="term" value="P:defense response"/>
    <property type="evidence" value="ECO:0007669"/>
    <property type="project" value="UniProtKB-KW"/>
</dbReference>
<accession>A0A5C7HFM9</accession>
<evidence type="ECO:0008006" key="5">
    <source>
        <dbReference type="Google" id="ProtNLM"/>
    </source>
</evidence>
<dbReference type="OrthoDB" id="1896560at2759"/>
<keyword evidence="4" id="KW-1185">Reference proteome</keyword>
<feature type="region of interest" description="Disordered" evidence="2">
    <location>
        <begin position="162"/>
        <end position="182"/>
    </location>
</feature>
<dbReference type="PANTHER" id="PTHR36766:SF40">
    <property type="entry name" value="DISEASE RESISTANCE PROTEIN RGA3"/>
    <property type="match status" value="1"/>
</dbReference>
<dbReference type="EMBL" id="VAHF01000008">
    <property type="protein sequence ID" value="TXG55943.1"/>
    <property type="molecule type" value="Genomic_DNA"/>
</dbReference>
<reference evidence="4" key="1">
    <citation type="journal article" date="2019" name="Gigascience">
        <title>De novo genome assembly of the endangered Acer yangbiense, a plant species with extremely small populations endemic to Yunnan Province, China.</title>
        <authorList>
            <person name="Yang J."/>
            <person name="Wariss H.M."/>
            <person name="Tao L."/>
            <person name="Zhang R."/>
            <person name="Yun Q."/>
            <person name="Hollingsworth P."/>
            <person name="Dao Z."/>
            <person name="Luo G."/>
            <person name="Guo H."/>
            <person name="Ma Y."/>
            <person name="Sun W."/>
        </authorList>
    </citation>
    <scope>NUCLEOTIDE SEQUENCE [LARGE SCALE GENOMIC DNA]</scope>
    <source>
        <strain evidence="4">cv. Malutang</strain>
    </source>
</reference>
<proteinExistence type="predicted"/>
<dbReference type="InterPro" id="IPR032675">
    <property type="entry name" value="LRR_dom_sf"/>
</dbReference>
<dbReference type="Gene3D" id="3.80.10.10">
    <property type="entry name" value="Ribonuclease Inhibitor"/>
    <property type="match status" value="2"/>
</dbReference>
<protein>
    <recommendedName>
        <fullName evidence="5">Rx N-terminal domain-containing protein</fullName>
    </recommendedName>
</protein>
<evidence type="ECO:0000256" key="1">
    <source>
        <dbReference type="ARBA" id="ARBA00022821"/>
    </source>
</evidence>
<gene>
    <name evidence="3" type="ORF">EZV62_017256</name>
</gene>
<keyword evidence="1" id="KW-0611">Plant defense</keyword>
<dbReference type="SUPFAM" id="SSF52058">
    <property type="entry name" value="L domain-like"/>
    <property type="match status" value="1"/>
</dbReference>
<dbReference type="AlphaFoldDB" id="A0A5C7HFM9"/>
<sequence length="682" mass="77631">MDDAFAKFMADRFRYLIDKIDSQYFTDFFRRQKLDEALLNKLKRNMLIIHQVLVDNEHKRRFRHLGEAMLDLDSLLDEAVAAAESLLLSFGAKSQPNTNQTGSSISSEFTSLGKNDMQLHDAGKEEFESNEKLVIRPLRLSVIEELKSLDSNVVQLKSDDEFASQRSERRTDVSTISHSSPGESFKLLPENSSIKLEGASFDNDSYDLINLFYPPDILHDINSPNSLKISEISQLEELPPRLHSLKISECLRFKETPPRLQIVDDMQLHDASKVVQLKSADEFSLQHSEHRTDVSITSDNSPGESFKLFHENSSNKHEGASSDSDGDDLISIWYSPDICLKVSEISQLEELPQRLHSLKIEGCHALKSLPQEVMCGSPHLQHLYIIDCCYLELFRGGHLPVALKSLYIRNCRKLDFLSLEETMPEHALLEHLCMGSSCDSLRCFPLTFFPKLRSLSIWDSANFDSISITKNHMSLHAIEIRDCHKLLYFPKGGLLTPNLTSILLSNCKNLKVLPDQLYRLTSLQSLLINECPELDSIPEGGFPCSLDLLRITSCNKLTPCTEWGMNKLNNLSCFEIEGGCRDLESFPEEKLLPSNLNSLRISRLSNLKFLDYKGLEHLKSLETLEINCCDKLQSLPEGLPSSLTYLYIKDCPLLKSKLQNRRGKEWYKIAHIPHIQIDEEVQ</sequence>
<organism evidence="3 4">
    <name type="scientific">Acer yangbiense</name>
    <dbReference type="NCBI Taxonomy" id="1000413"/>
    <lineage>
        <taxon>Eukaryota</taxon>
        <taxon>Viridiplantae</taxon>
        <taxon>Streptophyta</taxon>
        <taxon>Embryophyta</taxon>
        <taxon>Tracheophyta</taxon>
        <taxon>Spermatophyta</taxon>
        <taxon>Magnoliopsida</taxon>
        <taxon>eudicotyledons</taxon>
        <taxon>Gunneridae</taxon>
        <taxon>Pentapetalae</taxon>
        <taxon>rosids</taxon>
        <taxon>malvids</taxon>
        <taxon>Sapindales</taxon>
        <taxon>Sapindaceae</taxon>
        <taxon>Hippocastanoideae</taxon>
        <taxon>Acereae</taxon>
        <taxon>Acer</taxon>
    </lineage>
</organism>
<dbReference type="PANTHER" id="PTHR36766">
    <property type="entry name" value="PLANT BROAD-SPECTRUM MILDEW RESISTANCE PROTEIN RPW8"/>
    <property type="match status" value="1"/>
</dbReference>
<comment type="caution">
    <text evidence="3">The sequence shown here is derived from an EMBL/GenBank/DDBJ whole genome shotgun (WGS) entry which is preliminary data.</text>
</comment>
<dbReference type="Proteomes" id="UP000323000">
    <property type="component" value="Chromosome 8"/>
</dbReference>
<name>A0A5C7HFM9_9ROSI</name>
<evidence type="ECO:0000256" key="2">
    <source>
        <dbReference type="SAM" id="MobiDB-lite"/>
    </source>
</evidence>